<feature type="region of interest" description="Disordered" evidence="1">
    <location>
        <begin position="173"/>
        <end position="197"/>
    </location>
</feature>
<dbReference type="InterPro" id="IPR000253">
    <property type="entry name" value="FHA_dom"/>
</dbReference>
<dbReference type="Pfam" id="PF00498">
    <property type="entry name" value="FHA"/>
    <property type="match status" value="1"/>
</dbReference>
<dbReference type="SUPFAM" id="SSF49879">
    <property type="entry name" value="SMAD/FHA domain"/>
    <property type="match status" value="1"/>
</dbReference>
<comment type="caution">
    <text evidence="3">The sequence shown here is derived from an EMBL/GenBank/DDBJ whole genome shotgun (WGS) entry which is preliminary data.</text>
</comment>
<keyword evidence="4" id="KW-1185">Reference proteome</keyword>
<feature type="compositionally biased region" description="Basic residues" evidence="1">
    <location>
        <begin position="177"/>
        <end position="189"/>
    </location>
</feature>
<feature type="compositionally biased region" description="Basic and acidic residues" evidence="1">
    <location>
        <begin position="278"/>
        <end position="288"/>
    </location>
</feature>
<evidence type="ECO:0000313" key="3">
    <source>
        <dbReference type="EMBL" id="KAG9395534.1"/>
    </source>
</evidence>
<dbReference type="Gene3D" id="2.60.200.20">
    <property type="match status" value="1"/>
</dbReference>
<dbReference type="InterPro" id="IPR008984">
    <property type="entry name" value="SMAD_FHA_dom_sf"/>
</dbReference>
<evidence type="ECO:0000259" key="2">
    <source>
        <dbReference type="PROSITE" id="PS50006"/>
    </source>
</evidence>
<dbReference type="PROSITE" id="PS50006">
    <property type="entry name" value="FHA_DOMAIN"/>
    <property type="match status" value="1"/>
</dbReference>
<reference evidence="3" key="1">
    <citation type="submission" date="2021-05" db="EMBL/GenBank/DDBJ databases">
        <title>A free-living protist that lacks canonical eukaryotic 1 DNA replication and segregation systems.</title>
        <authorList>
            <person name="Salas-Leiva D.E."/>
            <person name="Tromer E.C."/>
            <person name="Curtis B.A."/>
            <person name="Jerlstrom-Hultqvist J."/>
            <person name="Kolisko M."/>
            <person name="Yi Z."/>
            <person name="Salas-Leiva J.S."/>
            <person name="Gallot-Lavallee L."/>
            <person name="Kops G.J.P.L."/>
            <person name="Archibald J.M."/>
            <person name="Simpson A.G.B."/>
            <person name="Roger A.J."/>
        </authorList>
    </citation>
    <scope>NUCLEOTIDE SEQUENCE</scope>
    <source>
        <strain evidence="3">BICM</strain>
    </source>
</reference>
<accession>A0A8J6B8S0</accession>
<evidence type="ECO:0000313" key="4">
    <source>
        <dbReference type="Proteomes" id="UP000717585"/>
    </source>
</evidence>
<feature type="compositionally biased region" description="Acidic residues" evidence="1">
    <location>
        <begin position="315"/>
        <end position="327"/>
    </location>
</feature>
<feature type="region of interest" description="Disordered" evidence="1">
    <location>
        <begin position="242"/>
        <end position="329"/>
    </location>
</feature>
<feature type="compositionally biased region" description="Acidic residues" evidence="1">
    <location>
        <begin position="289"/>
        <end position="302"/>
    </location>
</feature>
<dbReference type="CDD" id="cd00060">
    <property type="entry name" value="FHA"/>
    <property type="match status" value="1"/>
</dbReference>
<dbReference type="EMBL" id="JAHDYR010000011">
    <property type="protein sequence ID" value="KAG9395534.1"/>
    <property type="molecule type" value="Genomic_DNA"/>
</dbReference>
<dbReference type="Proteomes" id="UP000717585">
    <property type="component" value="Unassembled WGS sequence"/>
</dbReference>
<evidence type="ECO:0000256" key="1">
    <source>
        <dbReference type="SAM" id="MobiDB-lite"/>
    </source>
</evidence>
<proteinExistence type="predicted"/>
<name>A0A8J6B8S0_9EUKA</name>
<organism evidence="3 4">
    <name type="scientific">Carpediemonas membranifera</name>
    <dbReference type="NCBI Taxonomy" id="201153"/>
    <lineage>
        <taxon>Eukaryota</taxon>
        <taxon>Metamonada</taxon>
        <taxon>Carpediemonas-like organisms</taxon>
        <taxon>Carpediemonas</taxon>
    </lineage>
</organism>
<protein>
    <submittedName>
        <fullName evidence="3">FHA domain</fullName>
    </submittedName>
</protein>
<feature type="domain" description="FHA" evidence="2">
    <location>
        <begin position="44"/>
        <end position="95"/>
    </location>
</feature>
<gene>
    <name evidence="3" type="ORF">J8273_3110</name>
</gene>
<dbReference type="AlphaFoldDB" id="A0A8J6B8S0"/>
<sequence>MKAKTSRKTSNAVAMANDPFGWLVVKDSEGNLTKDRFMLVMEENSIGRSEEMDLVIDHCSVSRQHCKIIFDATTNTFSVQNLTNKAHVVCDGEVVQPGEVAPLHQHLMVGVCGFLLHPSPKYLPIVHSDEDNFSVEGTPIILHSGDKEDEEAGTVFDRFVATPMRGLRRLLTPRMTPGKRVKTPKSAKASKKDEPVAITGVLAKRAHKNPLRDRAAARQSFFHKVQQLDDDDDDVEMESIAEAEETKEQTPARTPVEATPRRSGKVEQTPQSNRRRSDRIAADTKEESSPEVDMEASEEEPAPESSPLRQPSPEPELEAESEEEDDMMPYTMEELQALKWLELRSVCKQHGITARTKDQYLALALPRCKDYKQ</sequence>